<evidence type="ECO:0000259" key="4">
    <source>
        <dbReference type="Pfam" id="PF10370"/>
    </source>
</evidence>
<dbReference type="Pfam" id="PF01557">
    <property type="entry name" value="FAA_hydrolase"/>
    <property type="match status" value="1"/>
</dbReference>
<evidence type="ECO:0000256" key="2">
    <source>
        <dbReference type="ARBA" id="ARBA00022723"/>
    </source>
</evidence>
<sequence length="252" mass="27298">MTFAVIDDEGATAKVIAGTPFTEPEYTGKEYPLEQVRLLAPTLPSKIVAVGRNYADHVAEVFQKSAEHLPPTIFIKPSTAVIGPDAAIKIPEFATRVEFEGELALVVGVPCKNVKAEDWKSVIRGVTIINDVSSRDLQFADGQWARAKGMDTFGPLGPWIETDLEKFDFANLPIKAHHTHDGVRETKQDSNSNQMIKSVGEMVEWVSQSFTLLPGDVIATGSPAGTAEMVPGDTIEVEIPGIGTLRNSVERA</sequence>
<evidence type="ECO:0000256" key="1">
    <source>
        <dbReference type="ARBA" id="ARBA00010211"/>
    </source>
</evidence>
<dbReference type="PANTHER" id="PTHR42796">
    <property type="entry name" value="FUMARYLACETOACETATE HYDROLASE DOMAIN-CONTAINING PROTEIN 2A-RELATED"/>
    <property type="match status" value="1"/>
</dbReference>
<dbReference type="InterPro" id="IPR018833">
    <property type="entry name" value="Rv2993c-like_N"/>
</dbReference>
<dbReference type="Pfam" id="PF10370">
    <property type="entry name" value="Rv2993c-like_N"/>
    <property type="match status" value="1"/>
</dbReference>
<dbReference type="Proteomes" id="UP001218071">
    <property type="component" value="Chromosome"/>
</dbReference>
<dbReference type="EMBL" id="CP063194">
    <property type="protein sequence ID" value="WCZ38766.1"/>
    <property type="molecule type" value="Genomic_DNA"/>
</dbReference>
<dbReference type="InterPro" id="IPR051121">
    <property type="entry name" value="FAH"/>
</dbReference>
<dbReference type="GO" id="GO:0050385">
    <property type="term" value="F:ureidoglycolate lyase activity"/>
    <property type="evidence" value="ECO:0007669"/>
    <property type="project" value="UniProtKB-EC"/>
</dbReference>
<dbReference type="Gene3D" id="3.90.850.10">
    <property type="entry name" value="Fumarylacetoacetase-like, C-terminal domain"/>
    <property type="match status" value="1"/>
</dbReference>
<keyword evidence="5" id="KW-0456">Lyase</keyword>
<gene>
    <name evidence="5" type="ORF">CJEDD_05780</name>
</gene>
<evidence type="ECO:0000259" key="3">
    <source>
        <dbReference type="Pfam" id="PF01557"/>
    </source>
</evidence>
<dbReference type="SUPFAM" id="SSF56529">
    <property type="entry name" value="FAH"/>
    <property type="match status" value="1"/>
</dbReference>
<evidence type="ECO:0000313" key="6">
    <source>
        <dbReference type="Proteomes" id="UP001218071"/>
    </source>
</evidence>
<feature type="domain" description="Rv2993c-like N-terminal" evidence="4">
    <location>
        <begin position="2"/>
        <end position="41"/>
    </location>
</feature>
<dbReference type="Gene3D" id="2.30.30.370">
    <property type="entry name" value="FAH"/>
    <property type="match status" value="1"/>
</dbReference>
<proteinExistence type="inferred from homology"/>
<name>A0ABY7UJF5_9CORY</name>
<evidence type="ECO:0000313" key="5">
    <source>
        <dbReference type="EMBL" id="WCZ38766.1"/>
    </source>
</evidence>
<organism evidence="5 6">
    <name type="scientific">Corynebacterium jeddahense</name>
    <dbReference type="NCBI Taxonomy" id="1414719"/>
    <lineage>
        <taxon>Bacteria</taxon>
        <taxon>Bacillati</taxon>
        <taxon>Actinomycetota</taxon>
        <taxon>Actinomycetes</taxon>
        <taxon>Mycobacteriales</taxon>
        <taxon>Corynebacteriaceae</taxon>
        <taxon>Corynebacterium</taxon>
    </lineage>
</organism>
<accession>A0ABY7UJF5</accession>
<comment type="similarity">
    <text evidence="1">Belongs to the FAH family.</text>
</comment>
<dbReference type="PANTHER" id="PTHR42796:SF4">
    <property type="entry name" value="FUMARYLACETOACETATE HYDROLASE DOMAIN-CONTAINING PROTEIN 2A"/>
    <property type="match status" value="1"/>
</dbReference>
<dbReference type="InterPro" id="IPR011234">
    <property type="entry name" value="Fumarylacetoacetase-like_C"/>
</dbReference>
<feature type="domain" description="Fumarylacetoacetase-like C-terminal" evidence="3">
    <location>
        <begin position="46"/>
        <end position="249"/>
    </location>
</feature>
<dbReference type="EC" id="4.3.2.3" evidence="5"/>
<keyword evidence="2" id="KW-0479">Metal-binding</keyword>
<dbReference type="InterPro" id="IPR036663">
    <property type="entry name" value="Fumarylacetoacetase_C_sf"/>
</dbReference>
<keyword evidence="6" id="KW-1185">Reference proteome</keyword>
<reference evidence="5 6" key="1">
    <citation type="submission" date="2020-10" db="EMBL/GenBank/DDBJ databases">
        <title>Complete genome sequence of Corynebacterium jeddahense DSM 45997, type strain of Corynebacterium jeddahense.</title>
        <authorList>
            <person name="Busche T."/>
            <person name="Kalinowski J."/>
            <person name="Ruckert C."/>
        </authorList>
    </citation>
    <scope>NUCLEOTIDE SEQUENCE [LARGE SCALE GENOMIC DNA]</scope>
    <source>
        <strain evidence="5 6">DSM 45997</strain>
    </source>
</reference>
<protein>
    <submittedName>
        <fullName evidence="5">Ureidoglycolate lyase</fullName>
        <ecNumber evidence="5">4.3.2.3</ecNumber>
    </submittedName>
</protein>